<feature type="binding site" evidence="9 12">
    <location>
        <position position="397"/>
    </location>
    <ligand>
        <name>Mn(2+)</name>
        <dbReference type="ChEBI" id="CHEBI:29035"/>
        <label>1</label>
    </ligand>
</feature>
<accession>A0A0G1XB31</accession>
<feature type="binding site" evidence="9 12">
    <location>
        <position position="393"/>
    </location>
    <ligand>
        <name>Mn(2+)</name>
        <dbReference type="ChEBI" id="CHEBI:29035"/>
        <label>1</label>
    </ligand>
</feature>
<comment type="cofactor">
    <cofactor evidence="9">
        <name>Mn(2+)</name>
        <dbReference type="ChEBI" id="CHEBI:29035"/>
    </cofactor>
    <text evidence="9">Binds 2 manganese ions per subunit.</text>
</comment>
<evidence type="ECO:0000313" key="15">
    <source>
        <dbReference type="EMBL" id="KKU91525.1"/>
    </source>
</evidence>
<comment type="caution">
    <text evidence="9">Lacks conserved residue(s) required for the propagation of feature annotation.</text>
</comment>
<evidence type="ECO:0000256" key="1">
    <source>
        <dbReference type="ARBA" id="ARBA00000370"/>
    </source>
</evidence>
<dbReference type="GO" id="GO:0005829">
    <property type="term" value="C:cytosol"/>
    <property type="evidence" value="ECO:0007669"/>
    <property type="project" value="TreeGrafter"/>
</dbReference>
<dbReference type="InterPro" id="IPR005995">
    <property type="entry name" value="Pgm_bpd_ind"/>
</dbReference>
<feature type="binding site" evidence="9 12">
    <location>
        <position position="453"/>
    </location>
    <ligand>
        <name>Mn(2+)</name>
        <dbReference type="ChEBI" id="CHEBI:29035"/>
        <label>1</label>
    </ligand>
</feature>
<feature type="active site" description="Phosphoserine intermediate" evidence="9 11">
    <location>
        <position position="61"/>
    </location>
</feature>
<dbReference type="GO" id="GO:0004619">
    <property type="term" value="F:phosphoglycerate mutase activity"/>
    <property type="evidence" value="ECO:0007669"/>
    <property type="project" value="UniProtKB-UniRule"/>
</dbReference>
<dbReference type="InterPro" id="IPR017850">
    <property type="entry name" value="Alkaline_phosphatase_core_sf"/>
</dbReference>
<evidence type="ECO:0000256" key="10">
    <source>
        <dbReference type="NCBIfam" id="TIGR01307"/>
    </source>
</evidence>
<dbReference type="PIRSF" id="PIRSF001492">
    <property type="entry name" value="IPGAM"/>
    <property type="match status" value="1"/>
</dbReference>
<dbReference type="HAMAP" id="MF_01038">
    <property type="entry name" value="GpmI"/>
    <property type="match status" value="1"/>
</dbReference>
<dbReference type="PANTHER" id="PTHR31637:SF0">
    <property type="entry name" value="2,3-BISPHOSPHOGLYCERATE-INDEPENDENT PHOSPHOGLYCERATE MUTASE"/>
    <property type="match status" value="1"/>
</dbReference>
<feature type="binding site" evidence="9 12">
    <location>
        <position position="434"/>
    </location>
    <ligand>
        <name>Mn(2+)</name>
        <dbReference type="ChEBI" id="CHEBI:29035"/>
        <label>2</label>
    </ligand>
</feature>
<evidence type="ECO:0000259" key="14">
    <source>
        <dbReference type="Pfam" id="PF06415"/>
    </source>
</evidence>
<dbReference type="EMBL" id="LCPF01000001">
    <property type="protein sequence ID" value="KKU91525.1"/>
    <property type="molecule type" value="Genomic_DNA"/>
</dbReference>
<dbReference type="GO" id="GO:0006007">
    <property type="term" value="P:glucose catabolic process"/>
    <property type="evidence" value="ECO:0007669"/>
    <property type="project" value="InterPro"/>
</dbReference>
<dbReference type="PATRIC" id="fig|1618660.3.peg.136"/>
<evidence type="ECO:0000256" key="2">
    <source>
        <dbReference type="ARBA" id="ARBA00002315"/>
    </source>
</evidence>
<dbReference type="EC" id="5.4.2.12" evidence="9 10"/>
<evidence type="ECO:0000256" key="5">
    <source>
        <dbReference type="ARBA" id="ARBA00022723"/>
    </source>
</evidence>
<feature type="binding site" evidence="9 12">
    <location>
        <position position="61"/>
    </location>
    <ligand>
        <name>Mn(2+)</name>
        <dbReference type="ChEBI" id="CHEBI:29035"/>
        <label>2</label>
    </ligand>
</feature>
<evidence type="ECO:0000256" key="7">
    <source>
        <dbReference type="ARBA" id="ARBA00023211"/>
    </source>
</evidence>
<feature type="binding site" evidence="9">
    <location>
        <position position="190"/>
    </location>
    <ligand>
        <name>substrate</name>
    </ligand>
</feature>
<feature type="domain" description="Metalloenzyme" evidence="13">
    <location>
        <begin position="4"/>
        <end position="499"/>
    </location>
</feature>
<feature type="binding site" evidence="9">
    <location>
        <position position="184"/>
    </location>
    <ligand>
        <name>substrate</name>
    </ligand>
</feature>
<organism evidence="15 16">
    <name type="scientific">Candidatus Jorgensenbacteria bacterium GW2011_GWA1_48_11</name>
    <dbReference type="NCBI Taxonomy" id="1618660"/>
    <lineage>
        <taxon>Bacteria</taxon>
        <taxon>Candidatus Joergenseniibacteriota</taxon>
    </lineage>
</organism>
<keyword evidence="6 9" id="KW-0324">Glycolysis</keyword>
<comment type="function">
    <text evidence="2 9">Catalyzes the interconversion of 2-phosphoglycerate and 3-phosphoglycerate.</text>
</comment>
<dbReference type="Pfam" id="PF06415">
    <property type="entry name" value="iPGM_N"/>
    <property type="match status" value="1"/>
</dbReference>
<comment type="pathway">
    <text evidence="3 9">Carbohydrate degradation; glycolysis; pyruvate from D-glyceraldehyde 3-phosphate: step 3/5.</text>
</comment>
<evidence type="ECO:0000256" key="12">
    <source>
        <dbReference type="PIRSR" id="PIRSR001492-3"/>
    </source>
</evidence>
<dbReference type="AlphaFoldDB" id="A0A0G1XB31"/>
<dbReference type="Gene3D" id="3.40.720.10">
    <property type="entry name" value="Alkaline Phosphatase, subunit A"/>
    <property type="match status" value="1"/>
</dbReference>
<comment type="similarity">
    <text evidence="4 9">Belongs to the BPG-independent phosphoglycerate mutase family.</text>
</comment>
<comment type="subunit">
    <text evidence="9">Monomer.</text>
</comment>
<evidence type="ECO:0000313" key="16">
    <source>
        <dbReference type="Proteomes" id="UP000034956"/>
    </source>
</evidence>
<dbReference type="Proteomes" id="UP000034956">
    <property type="component" value="Unassembled WGS sequence"/>
</dbReference>
<gene>
    <name evidence="9" type="primary">gpmI</name>
    <name evidence="15" type="ORF">UY23_C0001G0131</name>
</gene>
<keyword evidence="8 9" id="KW-0413">Isomerase</keyword>
<evidence type="ECO:0000256" key="6">
    <source>
        <dbReference type="ARBA" id="ARBA00023152"/>
    </source>
</evidence>
<sequence length="515" mass="57546">MKRTFVLVILDGWGLGPQNESNPIYKVNPQAIQFVQNNFPAGALQASGIAVGLPWEEEGNSEVGHLTLGAGKVLYQYFPRITMAIDDESFFKNPALLKAFEKAKTSQSAVHLIGILTDGNVHASLKHLSALIEMAKRENCQKLYLQLFADGKDSSPRSALSLIQKLNAEIQKKGVGVLASFTGRYYGMDRDNHWDRTETAYRALLGEAPDKSSAEEALKKVFDRNLSEEFTAPTIVASHPIQDNDSLIFFNFREDSIRQIAEPFILPGFKKFPIVLPKNLFVATMTEYREDFKVPIAFPRETIEKPLGWALAENQKTQLRIAETDKYAHVTYFFNGLRETPFPNEYRILIPSKSTIHLDDYPEMMASAITDRILVALNDGGFDFILANYANPDLVAHTGNFEATAKAVRAVDREIERLVKNVLAQNHVAIITSDHGNAEELIDLKTGEPETKHDTNPIPFYLVAKEFQKTNPIESSTGRLPVIGMLSDVAPTILSLMRLPIPKEMTGQNLLDQLI</sequence>
<dbReference type="PANTHER" id="PTHR31637">
    <property type="entry name" value="2,3-BISPHOSPHOGLYCERATE-INDEPENDENT PHOSPHOGLYCERATE MUTASE"/>
    <property type="match status" value="1"/>
</dbReference>
<dbReference type="FunFam" id="3.40.1450.10:FF:000002">
    <property type="entry name" value="2,3-bisphosphoglycerate-independent phosphoglycerate mutase"/>
    <property type="match status" value="1"/>
</dbReference>
<protein>
    <recommendedName>
        <fullName evidence="9 10">2,3-bisphosphoglycerate-independent phosphoglycerate mutase</fullName>
        <shortName evidence="9">BPG-independent PGAM</shortName>
        <shortName evidence="9">Phosphoglyceromutase</shortName>
        <shortName evidence="9">iPGM</shortName>
        <ecNumber evidence="9 10">5.4.2.12</ecNumber>
    </recommendedName>
</protein>
<dbReference type="SUPFAM" id="SSF64158">
    <property type="entry name" value="2,3-Bisphosphoglycerate-independent phosphoglycerate mutase, substrate-binding domain"/>
    <property type="match status" value="1"/>
</dbReference>
<dbReference type="InterPro" id="IPR036646">
    <property type="entry name" value="PGAM_B_sf"/>
</dbReference>
<dbReference type="InterPro" id="IPR011258">
    <property type="entry name" value="BPG-indep_PGM_N"/>
</dbReference>
<feature type="binding site" evidence="9">
    <location>
        <position position="326"/>
    </location>
    <ligand>
        <name>substrate</name>
    </ligand>
</feature>
<feature type="binding site" evidence="9">
    <location>
        <position position="122"/>
    </location>
    <ligand>
        <name>substrate</name>
    </ligand>
</feature>
<comment type="catalytic activity">
    <reaction evidence="1 9">
        <text>(2R)-2-phosphoglycerate = (2R)-3-phosphoglycerate</text>
        <dbReference type="Rhea" id="RHEA:15901"/>
        <dbReference type="ChEBI" id="CHEBI:58272"/>
        <dbReference type="ChEBI" id="CHEBI:58289"/>
        <dbReference type="EC" id="5.4.2.12"/>
    </reaction>
</comment>
<evidence type="ECO:0000256" key="3">
    <source>
        <dbReference type="ARBA" id="ARBA00004798"/>
    </source>
</evidence>
<feature type="binding site" evidence="9 12">
    <location>
        <position position="11"/>
    </location>
    <ligand>
        <name>Mn(2+)</name>
        <dbReference type="ChEBI" id="CHEBI:29035"/>
        <label>2</label>
    </ligand>
</feature>
<dbReference type="Pfam" id="PF01676">
    <property type="entry name" value="Metalloenzyme"/>
    <property type="match status" value="1"/>
</dbReference>
<evidence type="ECO:0000256" key="9">
    <source>
        <dbReference type="HAMAP-Rule" id="MF_01038"/>
    </source>
</evidence>
<proteinExistence type="inferred from homology"/>
<dbReference type="InterPro" id="IPR006124">
    <property type="entry name" value="Metalloenzyme"/>
</dbReference>
<dbReference type="NCBIfam" id="TIGR01307">
    <property type="entry name" value="pgm_bpd_ind"/>
    <property type="match status" value="1"/>
</dbReference>
<evidence type="ECO:0000256" key="4">
    <source>
        <dbReference type="ARBA" id="ARBA00008819"/>
    </source>
</evidence>
<reference evidence="15 16" key="1">
    <citation type="journal article" date="2015" name="Nature">
        <title>rRNA introns, odd ribosomes, and small enigmatic genomes across a large radiation of phyla.</title>
        <authorList>
            <person name="Brown C.T."/>
            <person name="Hug L.A."/>
            <person name="Thomas B.C."/>
            <person name="Sharon I."/>
            <person name="Castelle C.J."/>
            <person name="Singh A."/>
            <person name="Wilkins M.J."/>
            <person name="Williams K.H."/>
            <person name="Banfield J.F."/>
        </authorList>
    </citation>
    <scope>NUCLEOTIDE SEQUENCE [LARGE SCALE GENOMIC DNA]</scope>
</reference>
<evidence type="ECO:0000256" key="8">
    <source>
        <dbReference type="ARBA" id="ARBA00023235"/>
    </source>
</evidence>
<evidence type="ECO:0000259" key="13">
    <source>
        <dbReference type="Pfam" id="PF01676"/>
    </source>
</evidence>
<feature type="domain" description="BPG-independent PGAM N-terminal" evidence="14">
    <location>
        <begin position="81"/>
        <end position="289"/>
    </location>
</feature>
<dbReference type="Gene3D" id="3.40.1450.10">
    <property type="entry name" value="BPG-independent phosphoglycerate mutase, domain B"/>
    <property type="match status" value="1"/>
</dbReference>
<comment type="caution">
    <text evidence="15">The sequence shown here is derived from an EMBL/GenBank/DDBJ whole genome shotgun (WGS) entry which is preliminary data.</text>
</comment>
<dbReference type="SUPFAM" id="SSF53649">
    <property type="entry name" value="Alkaline phosphatase-like"/>
    <property type="match status" value="1"/>
</dbReference>
<keyword evidence="7 9" id="KW-0464">Manganese</keyword>
<dbReference type="GO" id="GO:0006096">
    <property type="term" value="P:glycolytic process"/>
    <property type="evidence" value="ECO:0007669"/>
    <property type="project" value="UniProtKB-UniRule"/>
</dbReference>
<dbReference type="CDD" id="cd16010">
    <property type="entry name" value="iPGM"/>
    <property type="match status" value="1"/>
</dbReference>
<evidence type="ECO:0000256" key="11">
    <source>
        <dbReference type="PIRSR" id="PIRSR001492-1"/>
    </source>
</evidence>
<keyword evidence="5 9" id="KW-0479">Metal-binding</keyword>
<name>A0A0G1XB31_9BACT</name>
<dbReference type="UniPathway" id="UPA00109">
    <property type="reaction ID" value="UER00186"/>
</dbReference>
<dbReference type="GO" id="GO:0030145">
    <property type="term" value="F:manganese ion binding"/>
    <property type="evidence" value="ECO:0007669"/>
    <property type="project" value="UniProtKB-UniRule"/>
</dbReference>
<feature type="binding site" evidence="9 12">
    <location>
        <position position="435"/>
    </location>
    <ligand>
        <name>Mn(2+)</name>
        <dbReference type="ChEBI" id="CHEBI:29035"/>
        <label>2</label>
    </ligand>
</feature>